<protein>
    <recommendedName>
        <fullName evidence="5">Transposase</fullName>
    </recommendedName>
</protein>
<dbReference type="NCBIfam" id="NF047593">
    <property type="entry name" value="IS66_ISAeme5_TnpA"/>
    <property type="match status" value="1"/>
</dbReference>
<gene>
    <name evidence="2" type="ORF">DW855_13795</name>
    <name evidence="1" type="ORF">DWZ89_06665</name>
</gene>
<evidence type="ECO:0000313" key="2">
    <source>
        <dbReference type="EMBL" id="RGC15050.1"/>
    </source>
</evidence>
<reference evidence="3 4" key="1">
    <citation type="submission" date="2018-08" db="EMBL/GenBank/DDBJ databases">
        <title>A genome reference for cultivated species of the human gut microbiota.</title>
        <authorList>
            <person name="Zou Y."/>
            <person name="Xue W."/>
            <person name="Luo G."/>
        </authorList>
    </citation>
    <scope>NUCLEOTIDE SEQUENCE [LARGE SCALE GENOMIC DNA]</scope>
    <source>
        <strain evidence="1 4">AF36-11AT</strain>
        <strain evidence="2 3">AM37-13AC</strain>
    </source>
</reference>
<dbReference type="RefSeq" id="WP_117472322.1">
    <property type="nucleotide sequence ID" value="NZ_CABJDF010000026.1"/>
</dbReference>
<dbReference type="EMBL" id="QVEQ01000003">
    <property type="protein sequence ID" value="RGB72147.1"/>
    <property type="molecule type" value="Genomic_DNA"/>
</dbReference>
<evidence type="ECO:0000313" key="3">
    <source>
        <dbReference type="Proteomes" id="UP000260733"/>
    </source>
</evidence>
<proteinExistence type="predicted"/>
<dbReference type="Proteomes" id="UP000260733">
    <property type="component" value="Unassembled WGS sequence"/>
</dbReference>
<evidence type="ECO:0008006" key="5">
    <source>
        <dbReference type="Google" id="ProtNLM"/>
    </source>
</evidence>
<accession>A0A3E2TDC6</accession>
<organism evidence="1 4">
    <name type="scientific">Faecalibacterium prausnitzii</name>
    <dbReference type="NCBI Taxonomy" id="853"/>
    <lineage>
        <taxon>Bacteria</taxon>
        <taxon>Bacillati</taxon>
        <taxon>Bacillota</taxon>
        <taxon>Clostridia</taxon>
        <taxon>Eubacteriales</taxon>
        <taxon>Oscillospiraceae</taxon>
        <taxon>Faecalibacterium</taxon>
    </lineage>
</organism>
<name>A0A3E2TDC6_9FIRM</name>
<comment type="caution">
    <text evidence="1">The sequence shown here is derived from an EMBL/GenBank/DDBJ whole genome shotgun (WGS) entry which is preliminary data.</text>
</comment>
<dbReference type="AlphaFoldDB" id="A0A3E2TDC6"/>
<evidence type="ECO:0000313" key="1">
    <source>
        <dbReference type="EMBL" id="RGB72147.1"/>
    </source>
</evidence>
<dbReference type="Proteomes" id="UP000261140">
    <property type="component" value="Unassembled WGS sequence"/>
</dbReference>
<sequence>MTSTELKHQARQQKWVAAIQNCRSSGLPVRQWCKQRGITPSTYYRWEREVLSIADAAPEFPGAPAFAELPAPKQQDRNVSECSATLRIGNSSIDFYQELSPDLLKALVEALRPC</sequence>
<dbReference type="EMBL" id="QVFB01000033">
    <property type="protein sequence ID" value="RGC15050.1"/>
    <property type="molecule type" value="Genomic_DNA"/>
</dbReference>
<evidence type="ECO:0000313" key="4">
    <source>
        <dbReference type="Proteomes" id="UP000261140"/>
    </source>
</evidence>